<name>A0A650CDD5_SULOH</name>
<dbReference type="EMBL" id="CP045484">
    <property type="protein sequence ID" value="QGR15792.1"/>
    <property type="molecule type" value="Genomic_DNA"/>
</dbReference>
<dbReference type="KEGG" id="soh:D1869_00225"/>
<proteinExistence type="predicted"/>
<gene>
    <name evidence="3" type="ORF">D1869_00225</name>
    <name evidence="2" type="ORF">HNQ62_001052</name>
</gene>
<dbReference type="RefSeq" id="WP_156013388.1">
    <property type="nucleotide sequence ID" value="NZ_CP045484.1"/>
</dbReference>
<dbReference type="Proteomes" id="UP000582213">
    <property type="component" value="Unassembled WGS sequence"/>
</dbReference>
<evidence type="ECO:0000256" key="1">
    <source>
        <dbReference type="SAM" id="MobiDB-lite"/>
    </source>
</evidence>
<dbReference type="OrthoDB" id="46187at2157"/>
<organism evidence="3 4">
    <name type="scientific">Sulfurisphaera ohwakuensis</name>
    <dbReference type="NCBI Taxonomy" id="69656"/>
    <lineage>
        <taxon>Archaea</taxon>
        <taxon>Thermoproteota</taxon>
        <taxon>Thermoprotei</taxon>
        <taxon>Sulfolobales</taxon>
        <taxon>Sulfolobaceae</taxon>
        <taxon>Sulfurisphaera</taxon>
    </lineage>
</organism>
<accession>A0A650CDD5</accession>
<evidence type="ECO:0000313" key="3">
    <source>
        <dbReference type="EMBL" id="QGR15792.1"/>
    </source>
</evidence>
<feature type="region of interest" description="Disordered" evidence="1">
    <location>
        <begin position="63"/>
        <end position="82"/>
    </location>
</feature>
<keyword evidence="4" id="KW-1185">Reference proteome</keyword>
<dbReference type="AlphaFoldDB" id="A0A650CDD5"/>
<evidence type="ECO:0000313" key="5">
    <source>
        <dbReference type="Proteomes" id="UP000582213"/>
    </source>
</evidence>
<reference evidence="2 5" key="2">
    <citation type="submission" date="2020-08" db="EMBL/GenBank/DDBJ databases">
        <title>Genomic Encyclopedia of Type Strains, Phase IV (KMG-IV): sequencing the most valuable type-strain genomes for metagenomic binning, comparative biology and taxonomic classification.</title>
        <authorList>
            <person name="Goeker M."/>
        </authorList>
    </citation>
    <scope>NUCLEOTIDE SEQUENCE [LARGE SCALE GENOMIC DNA]</scope>
    <source>
        <strain evidence="2 5">DSM 12421</strain>
    </source>
</reference>
<dbReference type="Proteomes" id="UP000427373">
    <property type="component" value="Chromosome"/>
</dbReference>
<protein>
    <submittedName>
        <fullName evidence="3">Uncharacterized protein</fullName>
    </submittedName>
</protein>
<reference evidence="3 4" key="1">
    <citation type="submission" date="2019-10" db="EMBL/GenBank/DDBJ databases">
        <title>Genome Sequences from Six Type Strain Members of the Archaeal Family Sulfolobaceae: Acidianus ambivalens, Acidianus infernus, Metallosphaera prunae, Stygiolobus azoricus, Sulfolobus metallicus, and Sulfurisphaera ohwakuensis.</title>
        <authorList>
            <person name="Counts J.A."/>
            <person name="Kelly R.M."/>
        </authorList>
    </citation>
    <scope>NUCLEOTIDE SEQUENCE [LARGE SCALE GENOMIC DNA]</scope>
    <source>
        <strain evidence="3 4">TA-1</strain>
    </source>
</reference>
<evidence type="ECO:0000313" key="2">
    <source>
        <dbReference type="EMBL" id="MBB5253310.1"/>
    </source>
</evidence>
<evidence type="ECO:0000313" key="4">
    <source>
        <dbReference type="Proteomes" id="UP000427373"/>
    </source>
</evidence>
<dbReference type="GeneID" id="42799627"/>
<sequence>MIDISELKRKVYEYNSKIRGYGVYLKPYHIVYKNGKKYIYIGRYWYKLERKNGKQKWIYLGKEKPLPNLPDPPELPEVSKND</sequence>
<dbReference type="EMBL" id="JACHFY010000003">
    <property type="protein sequence ID" value="MBB5253310.1"/>
    <property type="molecule type" value="Genomic_DNA"/>
</dbReference>